<name>A0A183VAM6_TOXCA</name>
<evidence type="ECO:0000313" key="1">
    <source>
        <dbReference type="EMBL" id="VDM49117.1"/>
    </source>
</evidence>
<dbReference type="AlphaFoldDB" id="A0A183VAM6"/>
<sequence>MWVTEMRPLLRVYVYKVGIIRWSYSSREEHSAPLSPVLCPGHQYYHMSNVFYIANGFRILSVVTTLCQHFCNMVTFVSGAETMEILKYSKISSIVISYKAKFKI</sequence>
<dbReference type="EMBL" id="UYWY01024800">
    <property type="protein sequence ID" value="VDM49117.1"/>
    <property type="molecule type" value="Genomic_DNA"/>
</dbReference>
<keyword evidence="2" id="KW-1185">Reference proteome</keyword>
<reference evidence="1 2" key="2">
    <citation type="submission" date="2018-11" db="EMBL/GenBank/DDBJ databases">
        <authorList>
            <consortium name="Pathogen Informatics"/>
        </authorList>
    </citation>
    <scope>NUCLEOTIDE SEQUENCE [LARGE SCALE GENOMIC DNA]</scope>
</reference>
<accession>A0A183VAM6</accession>
<protein>
    <submittedName>
        <fullName evidence="3">Ovule protein</fullName>
    </submittedName>
</protein>
<evidence type="ECO:0000313" key="3">
    <source>
        <dbReference type="WBParaSite" id="TCNE_0001779701-mRNA-1"/>
    </source>
</evidence>
<dbReference type="Proteomes" id="UP000050794">
    <property type="component" value="Unassembled WGS sequence"/>
</dbReference>
<organism evidence="2 3">
    <name type="scientific">Toxocara canis</name>
    <name type="common">Canine roundworm</name>
    <dbReference type="NCBI Taxonomy" id="6265"/>
    <lineage>
        <taxon>Eukaryota</taxon>
        <taxon>Metazoa</taxon>
        <taxon>Ecdysozoa</taxon>
        <taxon>Nematoda</taxon>
        <taxon>Chromadorea</taxon>
        <taxon>Rhabditida</taxon>
        <taxon>Spirurina</taxon>
        <taxon>Ascaridomorpha</taxon>
        <taxon>Ascaridoidea</taxon>
        <taxon>Toxocaridae</taxon>
        <taxon>Toxocara</taxon>
    </lineage>
</organism>
<reference evidence="3" key="1">
    <citation type="submission" date="2016-06" db="UniProtKB">
        <authorList>
            <consortium name="WormBaseParasite"/>
        </authorList>
    </citation>
    <scope>IDENTIFICATION</scope>
</reference>
<dbReference type="WBParaSite" id="TCNE_0001779701-mRNA-1">
    <property type="protein sequence ID" value="TCNE_0001779701-mRNA-1"/>
    <property type="gene ID" value="TCNE_0001779701"/>
</dbReference>
<proteinExistence type="predicted"/>
<gene>
    <name evidence="1" type="ORF">TCNE_LOCUS17796</name>
</gene>
<evidence type="ECO:0000313" key="2">
    <source>
        <dbReference type="Proteomes" id="UP000050794"/>
    </source>
</evidence>